<dbReference type="Proteomes" id="UP001619887">
    <property type="component" value="Unassembled WGS sequence"/>
</dbReference>
<proteinExistence type="predicted"/>
<feature type="chain" id="PRO_5044797001" evidence="1">
    <location>
        <begin position="22"/>
        <end position="104"/>
    </location>
</feature>
<keyword evidence="3" id="KW-1185">Reference proteome</keyword>
<accession>A0ABD2FRS4</accession>
<name>A0ABD2FRS4_PAGBO</name>
<sequence length="104" mass="10950">MCLCVCCASVVCLCVSVCVYCASVVCLCVSVVHQLCVCVCLRCLCRLGSIPVSQGRLKQLIHSLYNPIKTEGQRPENGSVPVLIRSADGPVGFCRSVLGSAGQS</sequence>
<feature type="signal peptide" evidence="1">
    <location>
        <begin position="1"/>
        <end position="21"/>
    </location>
</feature>
<keyword evidence="1" id="KW-0732">Signal</keyword>
<dbReference type="AlphaFoldDB" id="A0ABD2FRS4"/>
<evidence type="ECO:0000256" key="1">
    <source>
        <dbReference type="SAM" id="SignalP"/>
    </source>
</evidence>
<protein>
    <submittedName>
        <fullName evidence="2">Uncharacterized protein</fullName>
    </submittedName>
</protein>
<reference evidence="2 3" key="1">
    <citation type="journal article" date="2022" name="G3 (Bethesda)">
        <title>Evaluating Illumina-, Nanopore-, and PacBio-based genome assembly strategies with the bald notothen, Trematomus borchgrevinki.</title>
        <authorList>
            <person name="Rayamajhi N."/>
            <person name="Cheng C.C."/>
            <person name="Catchen J.M."/>
        </authorList>
    </citation>
    <scope>NUCLEOTIDE SEQUENCE [LARGE SCALE GENOMIC DNA]</scope>
    <source>
        <strain evidence="2">AGRC-2024</strain>
    </source>
</reference>
<reference evidence="2 3" key="2">
    <citation type="journal article" date="2024" name="G3 (Bethesda)">
        <title>The genome of the cryopelagic Antarctic bald notothen, Trematomus borchgrevinki.</title>
        <authorList>
            <person name="Rayamajhi N."/>
            <person name="Rivera-Colon A.G."/>
            <person name="Minhas B.F."/>
            <person name="Cheng C.C."/>
            <person name="Catchen J.M."/>
        </authorList>
    </citation>
    <scope>NUCLEOTIDE SEQUENCE [LARGE SCALE GENOMIC DNA]</scope>
    <source>
        <strain evidence="2">AGRC-2024</strain>
    </source>
</reference>
<organism evidence="2 3">
    <name type="scientific">Pagothenia borchgrevinki</name>
    <name type="common">Bald rockcod</name>
    <name type="synonym">Trematomus borchgrevinki</name>
    <dbReference type="NCBI Taxonomy" id="8213"/>
    <lineage>
        <taxon>Eukaryota</taxon>
        <taxon>Metazoa</taxon>
        <taxon>Chordata</taxon>
        <taxon>Craniata</taxon>
        <taxon>Vertebrata</taxon>
        <taxon>Euteleostomi</taxon>
        <taxon>Actinopterygii</taxon>
        <taxon>Neopterygii</taxon>
        <taxon>Teleostei</taxon>
        <taxon>Neoteleostei</taxon>
        <taxon>Acanthomorphata</taxon>
        <taxon>Eupercaria</taxon>
        <taxon>Perciformes</taxon>
        <taxon>Notothenioidei</taxon>
        <taxon>Nototheniidae</taxon>
        <taxon>Pagothenia</taxon>
    </lineage>
</organism>
<gene>
    <name evidence="2" type="ORF">OYC64_003940</name>
</gene>
<evidence type="ECO:0000313" key="2">
    <source>
        <dbReference type="EMBL" id="KAL3044200.1"/>
    </source>
</evidence>
<evidence type="ECO:0000313" key="3">
    <source>
        <dbReference type="Proteomes" id="UP001619887"/>
    </source>
</evidence>
<comment type="caution">
    <text evidence="2">The sequence shown here is derived from an EMBL/GenBank/DDBJ whole genome shotgun (WGS) entry which is preliminary data.</text>
</comment>
<dbReference type="EMBL" id="JBIYXZ010002088">
    <property type="protein sequence ID" value="KAL3044200.1"/>
    <property type="molecule type" value="Genomic_DNA"/>
</dbReference>